<feature type="compositionally biased region" description="Gly residues" evidence="1">
    <location>
        <begin position="225"/>
        <end position="235"/>
    </location>
</feature>
<feature type="transmembrane region" description="Helical" evidence="2">
    <location>
        <begin position="188"/>
        <end position="210"/>
    </location>
</feature>
<keyword evidence="2" id="KW-0472">Membrane</keyword>
<evidence type="ECO:0000256" key="2">
    <source>
        <dbReference type="SAM" id="Phobius"/>
    </source>
</evidence>
<proteinExistence type="predicted"/>
<accession>A0ABV6B627</accession>
<dbReference type="RefSeq" id="WP_380016954.1">
    <property type="nucleotide sequence ID" value="NZ_JBHLYR010000084.1"/>
</dbReference>
<dbReference type="Proteomes" id="UP001589733">
    <property type="component" value="Unassembled WGS sequence"/>
</dbReference>
<evidence type="ECO:0000256" key="1">
    <source>
        <dbReference type="SAM" id="MobiDB-lite"/>
    </source>
</evidence>
<protein>
    <submittedName>
        <fullName evidence="3">Glycine-rich domain-containing protein</fullName>
    </submittedName>
</protein>
<sequence length="266" mass="27905">MHTLPSLNRHGTVSPASNPDAGSSPLTSALLDSTLLNYTFPTALIERLQTEHRWAPALTLRALEEYRRFLVLAATGGIPVTPSRLVDEVWHLHLTFTRDYWERLTPLMPAPLHHEPASGQPGDAAHYANQYLNTLDLYAETFGTQPPADLWPDPRRKSAPTRPLPARWLMPLVAAVIAWATFAWSSFAVIIALGVLVTVGVGVAGLALAGNGSPTPRKDRNNDSGSGGESFGGSVSGDSCDSGGGDSGCSDGGSSCGSGCGSGCGS</sequence>
<comment type="caution">
    <text evidence="3">The sequence shown here is derived from an EMBL/GenBank/DDBJ whole genome shotgun (WGS) entry which is preliminary data.</text>
</comment>
<keyword evidence="2" id="KW-0812">Transmembrane</keyword>
<name>A0ABV6B627_9DEIO</name>
<feature type="transmembrane region" description="Helical" evidence="2">
    <location>
        <begin position="164"/>
        <end position="182"/>
    </location>
</feature>
<dbReference type="EMBL" id="JBHLYR010000084">
    <property type="protein sequence ID" value="MFB9995224.1"/>
    <property type="molecule type" value="Genomic_DNA"/>
</dbReference>
<keyword evidence="2" id="KW-1133">Transmembrane helix</keyword>
<feature type="region of interest" description="Disordered" evidence="1">
    <location>
        <begin position="1"/>
        <end position="24"/>
    </location>
</feature>
<feature type="region of interest" description="Disordered" evidence="1">
    <location>
        <begin position="208"/>
        <end position="266"/>
    </location>
</feature>
<gene>
    <name evidence="3" type="ORF">ACFFLM_25075</name>
</gene>
<feature type="compositionally biased region" description="Gly residues" evidence="1">
    <location>
        <begin position="242"/>
        <end position="266"/>
    </location>
</feature>
<organism evidence="3 4">
    <name type="scientific">Deinococcus oregonensis</name>
    <dbReference type="NCBI Taxonomy" id="1805970"/>
    <lineage>
        <taxon>Bacteria</taxon>
        <taxon>Thermotogati</taxon>
        <taxon>Deinococcota</taxon>
        <taxon>Deinococci</taxon>
        <taxon>Deinococcales</taxon>
        <taxon>Deinococcaceae</taxon>
        <taxon>Deinococcus</taxon>
    </lineage>
</organism>
<reference evidence="3 4" key="1">
    <citation type="submission" date="2024-09" db="EMBL/GenBank/DDBJ databases">
        <authorList>
            <person name="Sun Q."/>
            <person name="Mori K."/>
        </authorList>
    </citation>
    <scope>NUCLEOTIDE SEQUENCE [LARGE SCALE GENOMIC DNA]</scope>
    <source>
        <strain evidence="3 4">JCM 13503</strain>
    </source>
</reference>
<evidence type="ECO:0000313" key="3">
    <source>
        <dbReference type="EMBL" id="MFB9995224.1"/>
    </source>
</evidence>
<evidence type="ECO:0000313" key="4">
    <source>
        <dbReference type="Proteomes" id="UP001589733"/>
    </source>
</evidence>
<keyword evidence="4" id="KW-1185">Reference proteome</keyword>